<gene>
    <name evidence="3" type="primary">Necator_chrIII.g8943</name>
    <name evidence="2" type="synonym">Necator_chrIII.g8927</name>
    <name evidence="2" type="ORF">RB195_008162</name>
    <name evidence="3" type="ORF">RB195_008178</name>
</gene>
<protein>
    <submittedName>
        <fullName evidence="3">Uncharacterized protein</fullName>
    </submittedName>
</protein>
<keyword evidence="4" id="KW-1185">Reference proteome</keyword>
<name>A0ABR1CN68_NECAM</name>
<evidence type="ECO:0000313" key="2">
    <source>
        <dbReference type="EMBL" id="KAK6739504.1"/>
    </source>
</evidence>
<evidence type="ECO:0000256" key="1">
    <source>
        <dbReference type="SAM" id="MobiDB-lite"/>
    </source>
</evidence>
<sequence>MLAYQTHGDSSAPHRKLQGMLSAEPTTSSCHNRYSSIKTKCHALTFSKISDQNTLRIMWIAGKGATLVQAIREEADLLLF</sequence>
<proteinExistence type="predicted"/>
<comment type="caution">
    <text evidence="3">The sequence shown here is derived from an EMBL/GenBank/DDBJ whole genome shotgun (WGS) entry which is preliminary data.</text>
</comment>
<evidence type="ECO:0000313" key="4">
    <source>
        <dbReference type="Proteomes" id="UP001303046"/>
    </source>
</evidence>
<dbReference type="EMBL" id="JAVFWL010000003">
    <property type="protein sequence ID" value="KAK6739525.1"/>
    <property type="molecule type" value="Genomic_DNA"/>
</dbReference>
<dbReference type="EMBL" id="JAVFWL010000003">
    <property type="protein sequence ID" value="KAK6739504.1"/>
    <property type="molecule type" value="Genomic_DNA"/>
</dbReference>
<accession>A0ABR1CN68</accession>
<feature type="region of interest" description="Disordered" evidence="1">
    <location>
        <begin position="1"/>
        <end position="29"/>
    </location>
</feature>
<dbReference type="Proteomes" id="UP001303046">
    <property type="component" value="Unassembled WGS sequence"/>
</dbReference>
<organism evidence="3 4">
    <name type="scientific">Necator americanus</name>
    <name type="common">Human hookworm</name>
    <dbReference type="NCBI Taxonomy" id="51031"/>
    <lineage>
        <taxon>Eukaryota</taxon>
        <taxon>Metazoa</taxon>
        <taxon>Ecdysozoa</taxon>
        <taxon>Nematoda</taxon>
        <taxon>Chromadorea</taxon>
        <taxon>Rhabditida</taxon>
        <taxon>Rhabditina</taxon>
        <taxon>Rhabditomorpha</taxon>
        <taxon>Strongyloidea</taxon>
        <taxon>Ancylostomatidae</taxon>
        <taxon>Bunostominae</taxon>
        <taxon>Necator</taxon>
    </lineage>
</organism>
<evidence type="ECO:0000313" key="3">
    <source>
        <dbReference type="EMBL" id="KAK6739525.1"/>
    </source>
</evidence>
<reference evidence="3 4" key="1">
    <citation type="submission" date="2023-08" db="EMBL/GenBank/DDBJ databases">
        <title>A Necator americanus chromosomal reference genome.</title>
        <authorList>
            <person name="Ilik V."/>
            <person name="Petrzelkova K.J."/>
            <person name="Pardy F."/>
            <person name="Fuh T."/>
            <person name="Niatou-Singa F.S."/>
            <person name="Gouil Q."/>
            <person name="Baker L."/>
            <person name="Ritchie M.E."/>
            <person name="Jex A.R."/>
            <person name="Gazzola D."/>
            <person name="Li H."/>
            <person name="Toshio Fujiwara R."/>
            <person name="Zhan B."/>
            <person name="Aroian R.V."/>
            <person name="Pafco B."/>
            <person name="Schwarz E.M."/>
        </authorList>
    </citation>
    <scope>NUCLEOTIDE SEQUENCE [LARGE SCALE GENOMIC DNA]</scope>
    <source>
        <strain evidence="3 4">Aroian</strain>
        <tissue evidence="3">Whole animal</tissue>
    </source>
</reference>